<reference evidence="1" key="1">
    <citation type="journal article" date="2023" name="Nat. Commun.">
        <title>Diploid and tetraploid genomes of Acorus and the evolution of monocots.</title>
        <authorList>
            <person name="Ma L."/>
            <person name="Liu K.W."/>
            <person name="Li Z."/>
            <person name="Hsiao Y.Y."/>
            <person name="Qi Y."/>
            <person name="Fu T."/>
            <person name="Tang G.D."/>
            <person name="Zhang D."/>
            <person name="Sun W.H."/>
            <person name="Liu D.K."/>
            <person name="Li Y."/>
            <person name="Chen G.Z."/>
            <person name="Liu X.D."/>
            <person name="Liao X.Y."/>
            <person name="Jiang Y.T."/>
            <person name="Yu X."/>
            <person name="Hao Y."/>
            <person name="Huang J."/>
            <person name="Zhao X.W."/>
            <person name="Ke S."/>
            <person name="Chen Y.Y."/>
            <person name="Wu W.L."/>
            <person name="Hsu J.L."/>
            <person name="Lin Y.F."/>
            <person name="Huang M.D."/>
            <person name="Li C.Y."/>
            <person name="Huang L."/>
            <person name="Wang Z.W."/>
            <person name="Zhao X."/>
            <person name="Zhong W.Y."/>
            <person name="Peng D.H."/>
            <person name="Ahmad S."/>
            <person name="Lan S."/>
            <person name="Zhang J.S."/>
            <person name="Tsai W.C."/>
            <person name="Van de Peer Y."/>
            <person name="Liu Z.J."/>
        </authorList>
    </citation>
    <scope>NUCLEOTIDE SEQUENCE</scope>
    <source>
        <strain evidence="1">SCP</strain>
    </source>
</reference>
<protein>
    <recommendedName>
        <fullName evidence="3">Protein MIZU-KUSSEI 1-like</fullName>
    </recommendedName>
</protein>
<name>A0AAV9AGA3_ACOGR</name>
<evidence type="ECO:0000313" key="2">
    <source>
        <dbReference type="Proteomes" id="UP001179952"/>
    </source>
</evidence>
<dbReference type="EMBL" id="JAUJYN010000009">
    <property type="protein sequence ID" value="KAK1263217.1"/>
    <property type="molecule type" value="Genomic_DNA"/>
</dbReference>
<dbReference type="Pfam" id="PF04759">
    <property type="entry name" value="DUF617"/>
    <property type="match status" value="1"/>
</dbReference>
<dbReference type="NCBIfam" id="TIGR01570">
    <property type="entry name" value="A_thal_3588"/>
    <property type="match status" value="1"/>
</dbReference>
<evidence type="ECO:0008006" key="3">
    <source>
        <dbReference type="Google" id="ProtNLM"/>
    </source>
</evidence>
<dbReference type="PANTHER" id="PTHR31696">
    <property type="entry name" value="PROTEIN MIZU-KUSSEI 1"/>
    <property type="match status" value="1"/>
</dbReference>
<dbReference type="AlphaFoldDB" id="A0AAV9AGA3"/>
<dbReference type="InterPro" id="IPR006460">
    <property type="entry name" value="MIZ1-like_pln"/>
</dbReference>
<dbReference type="GO" id="GO:0010274">
    <property type="term" value="P:hydrotropism"/>
    <property type="evidence" value="ECO:0007669"/>
    <property type="project" value="InterPro"/>
</dbReference>
<organism evidence="1 2">
    <name type="scientific">Acorus gramineus</name>
    <name type="common">Dwarf sweet flag</name>
    <dbReference type="NCBI Taxonomy" id="55184"/>
    <lineage>
        <taxon>Eukaryota</taxon>
        <taxon>Viridiplantae</taxon>
        <taxon>Streptophyta</taxon>
        <taxon>Embryophyta</taxon>
        <taxon>Tracheophyta</taxon>
        <taxon>Spermatophyta</taxon>
        <taxon>Magnoliopsida</taxon>
        <taxon>Liliopsida</taxon>
        <taxon>Acoraceae</taxon>
        <taxon>Acorus</taxon>
    </lineage>
</organism>
<gene>
    <name evidence="1" type="ORF">QJS04_geneDACA011979</name>
</gene>
<reference evidence="1" key="2">
    <citation type="submission" date="2023-06" db="EMBL/GenBank/DDBJ databases">
        <authorList>
            <person name="Ma L."/>
            <person name="Liu K.-W."/>
            <person name="Li Z."/>
            <person name="Hsiao Y.-Y."/>
            <person name="Qi Y."/>
            <person name="Fu T."/>
            <person name="Tang G."/>
            <person name="Zhang D."/>
            <person name="Sun W.-H."/>
            <person name="Liu D.-K."/>
            <person name="Li Y."/>
            <person name="Chen G.-Z."/>
            <person name="Liu X.-D."/>
            <person name="Liao X.-Y."/>
            <person name="Jiang Y.-T."/>
            <person name="Yu X."/>
            <person name="Hao Y."/>
            <person name="Huang J."/>
            <person name="Zhao X.-W."/>
            <person name="Ke S."/>
            <person name="Chen Y.-Y."/>
            <person name="Wu W.-L."/>
            <person name="Hsu J.-L."/>
            <person name="Lin Y.-F."/>
            <person name="Huang M.-D."/>
            <person name="Li C.-Y."/>
            <person name="Huang L."/>
            <person name="Wang Z.-W."/>
            <person name="Zhao X."/>
            <person name="Zhong W.-Y."/>
            <person name="Peng D.-H."/>
            <person name="Ahmad S."/>
            <person name="Lan S."/>
            <person name="Zhang J.-S."/>
            <person name="Tsai W.-C."/>
            <person name="Van De Peer Y."/>
            <person name="Liu Z.-J."/>
        </authorList>
    </citation>
    <scope>NUCLEOTIDE SEQUENCE</scope>
    <source>
        <strain evidence="1">SCP</strain>
        <tissue evidence="1">Leaves</tissue>
    </source>
</reference>
<evidence type="ECO:0000313" key="1">
    <source>
        <dbReference type="EMBL" id="KAK1263217.1"/>
    </source>
</evidence>
<keyword evidence="2" id="KW-1185">Reference proteome</keyword>
<dbReference type="Proteomes" id="UP001179952">
    <property type="component" value="Unassembled WGS sequence"/>
</dbReference>
<accession>A0AAV9AGA3</accession>
<proteinExistence type="predicted"/>
<sequence>MDTPGLVSLLRHTTTTPSSTSNVGKRSSKLNVFRMFKLFPLLTSGCKVITLLGKPNKALLSHHGTTVTLFGFRKSRLSLLIQDDPYSPSPAFLIELPIPTNAFHKEMASGLVRIALESETRTNKKRLLEEFVWAVYCNGRKSGYSIRRKNASDDERYVMRMLRGVSMGAGVLPCQEGESSVVDGELTYLRARFEKVVGSKDSEALYMINPDGGGSGPELSIFFVRVK</sequence>
<dbReference type="PANTHER" id="PTHR31696:SF3">
    <property type="entry name" value="OS09G0463600 PROTEIN"/>
    <property type="match status" value="1"/>
</dbReference>
<comment type="caution">
    <text evidence="1">The sequence shown here is derived from an EMBL/GenBank/DDBJ whole genome shotgun (WGS) entry which is preliminary data.</text>
</comment>